<dbReference type="PANTHER" id="PTHR12234">
    <property type="entry name" value="FORMIMINOTRANSFERASE-CYCLODEAMINASE"/>
    <property type="match status" value="1"/>
</dbReference>
<dbReference type="InterPro" id="IPR012886">
    <property type="entry name" value="Formiminotransferase_N"/>
</dbReference>
<dbReference type="EMBL" id="DYDO01000008">
    <property type="protein sequence ID" value="DBA19999.1"/>
    <property type="molecule type" value="Genomic_DNA"/>
</dbReference>
<evidence type="ECO:0000313" key="6">
    <source>
        <dbReference type="Proteomes" id="UP001181693"/>
    </source>
</evidence>
<protein>
    <recommendedName>
        <fullName evidence="1">glutamate formimidoyltransferase</fullName>
        <ecNumber evidence="1">2.1.2.5</ecNumber>
    </recommendedName>
</protein>
<keyword evidence="6" id="KW-1185">Reference proteome</keyword>
<dbReference type="GO" id="GO:0005542">
    <property type="term" value="F:folic acid binding"/>
    <property type="evidence" value="ECO:0007669"/>
    <property type="project" value="InterPro"/>
</dbReference>
<evidence type="ECO:0000259" key="3">
    <source>
        <dbReference type="SMART" id="SM01221"/>
    </source>
</evidence>
<proteinExistence type="predicted"/>
<evidence type="ECO:0000256" key="1">
    <source>
        <dbReference type="ARBA" id="ARBA00012252"/>
    </source>
</evidence>
<dbReference type="InterPro" id="IPR051623">
    <property type="entry name" value="FTCD"/>
</dbReference>
<evidence type="ECO:0000313" key="5">
    <source>
        <dbReference type="EMBL" id="DBA19999.1"/>
    </source>
</evidence>
<feature type="domain" description="Formiminotransferase N-terminal subdomain" evidence="4">
    <location>
        <begin position="9"/>
        <end position="149"/>
    </location>
</feature>
<name>A0AAV2ZZ13_PYXAD</name>
<feature type="domain" description="Formiminotransferase C-terminal subdomain" evidence="3">
    <location>
        <begin position="155"/>
        <end position="288"/>
    </location>
</feature>
<comment type="caution">
    <text evidence="5">The sequence shown here is derived from an EMBL/GenBank/DDBJ whole genome shotgun (WGS) entry which is preliminary data.</text>
</comment>
<dbReference type="SMART" id="SM01222">
    <property type="entry name" value="FTCD_N"/>
    <property type="match status" value="1"/>
</dbReference>
<dbReference type="InterPro" id="IPR022384">
    <property type="entry name" value="FormiminoTrfase_cat_dom_sf"/>
</dbReference>
<dbReference type="GO" id="GO:0030409">
    <property type="term" value="F:glutamate formimidoyltransferase activity"/>
    <property type="evidence" value="ECO:0007669"/>
    <property type="project" value="UniProtKB-EC"/>
</dbReference>
<reference evidence="5" key="1">
    <citation type="thesis" date="2020" institute="ProQuest LLC" country="789 East Eisenhower Parkway, Ann Arbor, MI, USA">
        <title>Comparative Genomics and Chromosome Evolution.</title>
        <authorList>
            <person name="Mudd A.B."/>
        </authorList>
    </citation>
    <scope>NUCLEOTIDE SEQUENCE</scope>
    <source>
        <strain evidence="5">1538</strain>
        <tissue evidence="5">Blood</tissue>
    </source>
</reference>
<sequence>MASRKVGMSLAACLLNVSEARNKEIIERIARAALFDSRGKSVLSACVEGFASINLSVHDGIHPCLGAIDLIPIYPLSSITLEQCGDIAIGCSVFLFGYADKSDMKSLADKRRALGWFKKKSEIHVDSMKADIGPKPSQSHGITGVGASPYVMNCNVTLDTQDLALGRTIATAIRGRSGGLKGVQAMAFPNSGLVEIACNVESFRDIEESTSSSETNKYTSHHICGEKYSHISPQYIEAEIQQLALQHGINTVGTSLVGFTPVECKSTAEYAISHGIGELWKRRQQVFM</sequence>
<dbReference type="AlphaFoldDB" id="A0AAV2ZZ13"/>
<evidence type="ECO:0000259" key="4">
    <source>
        <dbReference type="SMART" id="SM01222"/>
    </source>
</evidence>
<dbReference type="SUPFAM" id="SSF55116">
    <property type="entry name" value="Formiminotransferase domain of formiminotransferase-cyclodeaminase"/>
    <property type="match status" value="2"/>
</dbReference>
<dbReference type="InterPro" id="IPR037064">
    <property type="entry name" value="Formiminotransferase_N_sf"/>
</dbReference>
<dbReference type="InterPro" id="IPR013802">
    <property type="entry name" value="Formiminotransferase_C"/>
</dbReference>
<dbReference type="Gene3D" id="3.30.70.670">
    <property type="entry name" value="Formiminotransferase, C-terminal subdomain"/>
    <property type="match status" value="1"/>
</dbReference>
<dbReference type="Pfam" id="PF07837">
    <property type="entry name" value="FTCD_N"/>
    <property type="match status" value="1"/>
</dbReference>
<evidence type="ECO:0000256" key="2">
    <source>
        <dbReference type="ARBA" id="ARBA00022679"/>
    </source>
</evidence>
<accession>A0AAV2ZZ13</accession>
<dbReference type="InterPro" id="IPR037070">
    <property type="entry name" value="Formiminotransferase_C_sf"/>
</dbReference>
<gene>
    <name evidence="5" type="ORF">GDO54_015740</name>
</gene>
<organism evidence="5 6">
    <name type="scientific">Pyxicephalus adspersus</name>
    <name type="common">African bullfrog</name>
    <dbReference type="NCBI Taxonomy" id="30357"/>
    <lineage>
        <taxon>Eukaryota</taxon>
        <taxon>Metazoa</taxon>
        <taxon>Chordata</taxon>
        <taxon>Craniata</taxon>
        <taxon>Vertebrata</taxon>
        <taxon>Euteleostomi</taxon>
        <taxon>Amphibia</taxon>
        <taxon>Batrachia</taxon>
        <taxon>Anura</taxon>
        <taxon>Neobatrachia</taxon>
        <taxon>Ranoidea</taxon>
        <taxon>Pyxicephalidae</taxon>
        <taxon>Pyxicephalinae</taxon>
        <taxon>Pyxicephalus</taxon>
    </lineage>
</organism>
<dbReference type="Gene3D" id="3.30.990.10">
    <property type="entry name" value="Formiminotransferase, N-terminal subdomain"/>
    <property type="match status" value="1"/>
</dbReference>
<dbReference type="EC" id="2.1.2.5" evidence="1"/>
<dbReference type="Proteomes" id="UP001181693">
    <property type="component" value="Unassembled WGS sequence"/>
</dbReference>
<dbReference type="PANTHER" id="PTHR12234:SF1">
    <property type="entry name" value="FORMIMINOTRANSFERASE N-TERMINAL SUBDOMAIN-CONTAINING PROTEIN"/>
    <property type="match status" value="1"/>
</dbReference>
<keyword evidence="2" id="KW-0808">Transferase</keyword>
<dbReference type="SMART" id="SM01221">
    <property type="entry name" value="FTCD"/>
    <property type="match status" value="1"/>
</dbReference>